<dbReference type="NCBIfam" id="TIGR01509">
    <property type="entry name" value="HAD-SF-IA-v3"/>
    <property type="match status" value="1"/>
</dbReference>
<evidence type="ECO:0000313" key="1">
    <source>
        <dbReference type="EMBL" id="HIS32548.1"/>
    </source>
</evidence>
<dbReference type="InterPro" id="IPR041492">
    <property type="entry name" value="HAD_2"/>
</dbReference>
<reference evidence="1" key="1">
    <citation type="submission" date="2020-10" db="EMBL/GenBank/DDBJ databases">
        <authorList>
            <person name="Gilroy R."/>
        </authorList>
    </citation>
    <scope>NUCLEOTIDE SEQUENCE</scope>
    <source>
        <strain evidence="1">CHK190-19873</strain>
    </source>
</reference>
<sequence length="219" mass="24129">MYKLCIFDLDGTLADTVESMAYSANLALKELGLAPLPAENFKYYAGDGAAELCRRCLADEGGEAAERYEEFYSLYRKYFGKYCMYQVCPYDGIRETLDRLKTAGIRIAVLSNKPHKQAIDVVETLFGAGYFDVIQGQIDGIPRKPAPGGALKIAGQEKTQPADCLYIGDTGTDMLTGSRAGMHTVGVLWGFRTEKELWENGAKEVISKPEELLKIAGVR</sequence>
<dbReference type="GO" id="GO:0006281">
    <property type="term" value="P:DNA repair"/>
    <property type="evidence" value="ECO:0007669"/>
    <property type="project" value="TreeGrafter"/>
</dbReference>
<dbReference type="AlphaFoldDB" id="A0A9D1EV70"/>
<protein>
    <submittedName>
        <fullName evidence="1">HAD family hydrolase</fullName>
    </submittedName>
</protein>
<dbReference type="PANTHER" id="PTHR43434:SF1">
    <property type="entry name" value="PHOSPHOGLYCOLATE PHOSPHATASE"/>
    <property type="match status" value="1"/>
</dbReference>
<dbReference type="Pfam" id="PF13419">
    <property type="entry name" value="HAD_2"/>
    <property type="match status" value="1"/>
</dbReference>
<accession>A0A9D1EV70</accession>
<dbReference type="Gene3D" id="3.40.50.1000">
    <property type="entry name" value="HAD superfamily/HAD-like"/>
    <property type="match status" value="1"/>
</dbReference>
<dbReference type="InterPro" id="IPR023198">
    <property type="entry name" value="PGP-like_dom2"/>
</dbReference>
<dbReference type="Gene3D" id="1.10.150.240">
    <property type="entry name" value="Putative phosphatase, domain 2"/>
    <property type="match status" value="1"/>
</dbReference>
<dbReference type="SFLD" id="SFLDS00003">
    <property type="entry name" value="Haloacid_Dehalogenase"/>
    <property type="match status" value="1"/>
</dbReference>
<organism evidence="1 2">
    <name type="scientific">Candidatus Limivivens intestinipullorum</name>
    <dbReference type="NCBI Taxonomy" id="2840858"/>
    <lineage>
        <taxon>Bacteria</taxon>
        <taxon>Bacillati</taxon>
        <taxon>Bacillota</taxon>
        <taxon>Clostridia</taxon>
        <taxon>Lachnospirales</taxon>
        <taxon>Lachnospiraceae</taxon>
        <taxon>Lachnospiraceae incertae sedis</taxon>
        <taxon>Candidatus Limivivens</taxon>
    </lineage>
</organism>
<dbReference type="SFLD" id="SFLDG01135">
    <property type="entry name" value="C1.5.6:_HAD__Beta-PGM__Phospha"/>
    <property type="match status" value="1"/>
</dbReference>
<proteinExistence type="predicted"/>
<dbReference type="PANTHER" id="PTHR43434">
    <property type="entry name" value="PHOSPHOGLYCOLATE PHOSPHATASE"/>
    <property type="match status" value="1"/>
</dbReference>
<dbReference type="InterPro" id="IPR050155">
    <property type="entry name" value="HAD-like_hydrolase_sf"/>
</dbReference>
<dbReference type="NCBIfam" id="TIGR01549">
    <property type="entry name" value="HAD-SF-IA-v1"/>
    <property type="match status" value="1"/>
</dbReference>
<dbReference type="SUPFAM" id="SSF56784">
    <property type="entry name" value="HAD-like"/>
    <property type="match status" value="1"/>
</dbReference>
<dbReference type="EMBL" id="DVIQ01000087">
    <property type="protein sequence ID" value="HIS32548.1"/>
    <property type="molecule type" value="Genomic_DNA"/>
</dbReference>
<comment type="caution">
    <text evidence="1">The sequence shown here is derived from an EMBL/GenBank/DDBJ whole genome shotgun (WGS) entry which is preliminary data.</text>
</comment>
<keyword evidence="1" id="KW-0378">Hydrolase</keyword>
<name>A0A9D1EV70_9FIRM</name>
<reference evidence="1" key="2">
    <citation type="journal article" date="2021" name="PeerJ">
        <title>Extensive microbial diversity within the chicken gut microbiome revealed by metagenomics and culture.</title>
        <authorList>
            <person name="Gilroy R."/>
            <person name="Ravi A."/>
            <person name="Getino M."/>
            <person name="Pursley I."/>
            <person name="Horton D.L."/>
            <person name="Alikhan N.F."/>
            <person name="Baker D."/>
            <person name="Gharbi K."/>
            <person name="Hall N."/>
            <person name="Watson M."/>
            <person name="Adriaenssens E.M."/>
            <person name="Foster-Nyarko E."/>
            <person name="Jarju S."/>
            <person name="Secka A."/>
            <person name="Antonio M."/>
            <person name="Oren A."/>
            <person name="Chaudhuri R.R."/>
            <person name="La Ragione R."/>
            <person name="Hildebrand F."/>
            <person name="Pallen M.J."/>
        </authorList>
    </citation>
    <scope>NUCLEOTIDE SEQUENCE</scope>
    <source>
        <strain evidence="1">CHK190-19873</strain>
    </source>
</reference>
<dbReference type="GO" id="GO:0008967">
    <property type="term" value="F:phosphoglycolate phosphatase activity"/>
    <property type="evidence" value="ECO:0007669"/>
    <property type="project" value="TreeGrafter"/>
</dbReference>
<dbReference type="InterPro" id="IPR023214">
    <property type="entry name" value="HAD_sf"/>
</dbReference>
<evidence type="ECO:0000313" key="2">
    <source>
        <dbReference type="Proteomes" id="UP000823935"/>
    </source>
</evidence>
<dbReference type="SFLD" id="SFLDG01129">
    <property type="entry name" value="C1.5:_HAD__Beta-PGM__Phosphata"/>
    <property type="match status" value="1"/>
</dbReference>
<dbReference type="InterPro" id="IPR036412">
    <property type="entry name" value="HAD-like_sf"/>
</dbReference>
<gene>
    <name evidence="1" type="ORF">IAB44_13545</name>
</gene>
<dbReference type="GO" id="GO:0005829">
    <property type="term" value="C:cytosol"/>
    <property type="evidence" value="ECO:0007669"/>
    <property type="project" value="TreeGrafter"/>
</dbReference>
<dbReference type="InterPro" id="IPR006439">
    <property type="entry name" value="HAD-SF_hydro_IA"/>
</dbReference>
<dbReference type="Proteomes" id="UP000823935">
    <property type="component" value="Unassembled WGS sequence"/>
</dbReference>